<keyword evidence="7" id="KW-0560">Oxidoreductase</keyword>
<dbReference type="GO" id="GO:0005886">
    <property type="term" value="C:plasma membrane"/>
    <property type="evidence" value="ECO:0007669"/>
    <property type="project" value="TreeGrafter"/>
</dbReference>
<feature type="transmembrane region" description="Helical" evidence="11">
    <location>
        <begin position="333"/>
        <end position="353"/>
    </location>
</feature>
<protein>
    <recommendedName>
        <fullName evidence="12">FAD-binding FR-type domain-containing protein</fullName>
    </recommendedName>
</protein>
<dbReference type="SFLD" id="SFLDS00052">
    <property type="entry name" value="Ferric_Reductase_Domain"/>
    <property type="match status" value="1"/>
</dbReference>
<keyword evidence="14" id="KW-1185">Reference proteome</keyword>
<feature type="transmembrane region" description="Helical" evidence="11">
    <location>
        <begin position="176"/>
        <end position="200"/>
    </location>
</feature>
<keyword evidence="6 11" id="KW-1133">Transmembrane helix</keyword>
<comment type="similarity">
    <text evidence="2">Belongs to the ferric reductase (FRE) family.</text>
</comment>
<accession>A0A0D2FUQ9</accession>
<dbReference type="CDD" id="cd06186">
    <property type="entry name" value="NOX_Duox_like_FAD_NADP"/>
    <property type="match status" value="1"/>
</dbReference>
<dbReference type="InterPro" id="IPR051410">
    <property type="entry name" value="Ferric/Cupric_Reductase"/>
</dbReference>
<evidence type="ECO:0000256" key="2">
    <source>
        <dbReference type="ARBA" id="ARBA00006278"/>
    </source>
</evidence>
<dbReference type="InterPro" id="IPR039261">
    <property type="entry name" value="FNR_nucleotide-bd"/>
</dbReference>
<dbReference type="Gene3D" id="3.40.50.80">
    <property type="entry name" value="Nucleotide-binding domain of ferredoxin-NADP reductase (FNR) module"/>
    <property type="match status" value="1"/>
</dbReference>
<dbReference type="PANTHER" id="PTHR32361:SF12">
    <property type="entry name" value="PUTATIVE (AFU_ORTHOLOGUE AFUA_1G14340)-RELATED"/>
    <property type="match status" value="1"/>
</dbReference>
<feature type="transmembrane region" description="Helical" evidence="11">
    <location>
        <begin position="413"/>
        <end position="442"/>
    </location>
</feature>
<keyword evidence="4 11" id="KW-0812">Transmembrane</keyword>
<feature type="compositionally biased region" description="Polar residues" evidence="10">
    <location>
        <begin position="1"/>
        <end position="14"/>
    </location>
</feature>
<evidence type="ECO:0000256" key="11">
    <source>
        <dbReference type="SAM" id="Phobius"/>
    </source>
</evidence>
<comment type="subcellular location">
    <subcellularLocation>
        <location evidence="1">Membrane</location>
        <topology evidence="1">Multi-pass membrane protein</topology>
    </subcellularLocation>
</comment>
<keyword evidence="9 11" id="KW-0472">Membrane</keyword>
<dbReference type="STRING" id="5601.A0A0D2FUQ9"/>
<feature type="compositionally biased region" description="Basic and acidic residues" evidence="10">
    <location>
        <begin position="59"/>
        <end position="70"/>
    </location>
</feature>
<feature type="domain" description="FAD-binding FR-type" evidence="12">
    <location>
        <begin position="458"/>
        <end position="596"/>
    </location>
</feature>
<evidence type="ECO:0000256" key="1">
    <source>
        <dbReference type="ARBA" id="ARBA00004141"/>
    </source>
</evidence>
<evidence type="ECO:0000313" key="14">
    <source>
        <dbReference type="Proteomes" id="UP000054266"/>
    </source>
</evidence>
<dbReference type="GO" id="GO:0006826">
    <property type="term" value="P:iron ion transport"/>
    <property type="evidence" value="ECO:0007669"/>
    <property type="project" value="TreeGrafter"/>
</dbReference>
<dbReference type="Pfam" id="PF08022">
    <property type="entry name" value="FAD_binding_8"/>
    <property type="match status" value="1"/>
</dbReference>
<feature type="transmembrane region" description="Helical" evidence="11">
    <location>
        <begin position="261"/>
        <end position="282"/>
    </location>
</feature>
<keyword evidence="3" id="KW-0813">Transport</keyword>
<dbReference type="SUPFAM" id="SSF52343">
    <property type="entry name" value="Ferredoxin reductase-like, C-terminal NADP-linked domain"/>
    <property type="match status" value="1"/>
</dbReference>
<dbReference type="PANTHER" id="PTHR32361">
    <property type="entry name" value="FERRIC/CUPRIC REDUCTASE TRANSMEMBRANE COMPONENT"/>
    <property type="match status" value="1"/>
</dbReference>
<gene>
    <name evidence="13" type="ORF">PV04_02544</name>
</gene>
<reference evidence="13 14" key="1">
    <citation type="submission" date="2015-01" db="EMBL/GenBank/DDBJ databases">
        <title>The Genome Sequence of Capronia semiimmersa CBS27337.</title>
        <authorList>
            <consortium name="The Broad Institute Genomics Platform"/>
            <person name="Cuomo C."/>
            <person name="de Hoog S."/>
            <person name="Gorbushina A."/>
            <person name="Stielow B."/>
            <person name="Teixiera M."/>
            <person name="Abouelleil A."/>
            <person name="Chapman S.B."/>
            <person name="Priest M."/>
            <person name="Young S.K."/>
            <person name="Wortman J."/>
            <person name="Nusbaum C."/>
            <person name="Birren B."/>
        </authorList>
    </citation>
    <scope>NUCLEOTIDE SEQUENCE [LARGE SCALE GENOMIC DNA]</scope>
    <source>
        <strain evidence="13 14">CBS 27337</strain>
    </source>
</reference>
<keyword evidence="5" id="KW-0249">Electron transport</keyword>
<evidence type="ECO:0000256" key="3">
    <source>
        <dbReference type="ARBA" id="ARBA00022448"/>
    </source>
</evidence>
<sequence>MVSPTSQRTSMSHSLSEDKTCSLSSLSQRPVDLAQRSGNLMAQASPPEMSQEFSNSRASPEHRTRIPAQDHDDNMDKLAKMLGDALNATSELFYSNTSSNTPKPSPHKRDLSDGNISYRAATAMLASTNTNTTPTVSRPYVAAVAGIPSNPPTSSPFYTGLNGVNLEMDQKLVQMLWMSIVAAVLVVFAVRLAQLFVSYIRNIHCMTTERPSQQNYFSVDRSRLWAWLKKHLIYAPLGKKRHNRELQLSGAVNYGTLPSRVHTLILVLYAATNIVYCLILDWHNPQKGALYAELRGRSGILATVNLIPLVVLAQRNNIAIPILRVSFDTFNLFHRWIGRLVAVLSLIHFFAWLAAYKLAKGDQATIRIFKNAPFLDYGLLGLVAIVILPLHSLSPIRHAFYETFLHLHQSLAFLSLLGIYVHLDIMHLPAYPSILTAVLLFLGERVFRIGRLVYLNYSRTGGMTTAFVEALPGEACRVTFQLPRQITIRPGSHVYAYLPCVSLWMSHPFSVAWTNGESEPPIAGHDLLPQRPSTPNSLERQSVMNLVKQAPTSVSLVMVARTGMTKQLYDKARAAPDGQLKLRGFLEGPYAGHDSLVSYGTVVMFAGGGGITHHLIQIRHLLAGARAQTVATRRIVLVWSIRDVECMEWVKPWMNEILHMEGRREVLMIRVHVSKPTRRIDQSKSKSKTTMQIIQGRCDPGAVLDEILPNRIGATMVSVCGPGALADEVRAAVRSRIRLGNLELNEESFTW</sequence>
<evidence type="ECO:0000256" key="6">
    <source>
        <dbReference type="ARBA" id="ARBA00022989"/>
    </source>
</evidence>
<dbReference type="GO" id="GO:0000293">
    <property type="term" value="F:ferric-chelate reductase activity"/>
    <property type="evidence" value="ECO:0007669"/>
    <property type="project" value="UniProtKB-ARBA"/>
</dbReference>
<dbReference type="GO" id="GO:0006879">
    <property type="term" value="P:intracellular iron ion homeostasis"/>
    <property type="evidence" value="ECO:0007669"/>
    <property type="project" value="TreeGrafter"/>
</dbReference>
<evidence type="ECO:0000256" key="4">
    <source>
        <dbReference type="ARBA" id="ARBA00022692"/>
    </source>
</evidence>
<evidence type="ECO:0000256" key="8">
    <source>
        <dbReference type="ARBA" id="ARBA00023065"/>
    </source>
</evidence>
<dbReference type="EMBL" id="KN846957">
    <property type="protein sequence ID" value="KIW70260.1"/>
    <property type="molecule type" value="Genomic_DNA"/>
</dbReference>
<evidence type="ECO:0000256" key="10">
    <source>
        <dbReference type="SAM" id="MobiDB-lite"/>
    </source>
</evidence>
<evidence type="ECO:0000259" key="12">
    <source>
        <dbReference type="PROSITE" id="PS51384"/>
    </source>
</evidence>
<dbReference type="InterPro" id="IPR013130">
    <property type="entry name" value="Fe3_Rdtase_TM_dom"/>
</dbReference>
<feature type="region of interest" description="Disordered" evidence="10">
    <location>
        <begin position="1"/>
        <end position="70"/>
    </location>
</feature>
<keyword evidence="8" id="KW-0406">Ion transport</keyword>
<evidence type="ECO:0000256" key="9">
    <source>
        <dbReference type="ARBA" id="ARBA00023136"/>
    </source>
</evidence>
<dbReference type="SFLD" id="SFLDG01168">
    <property type="entry name" value="Ferric_reductase_subgroup_(FRE"/>
    <property type="match status" value="1"/>
</dbReference>
<dbReference type="HOGENOM" id="CLU_010365_3_1_1"/>
<name>A0A0D2FUQ9_9EURO</name>
<dbReference type="InterPro" id="IPR013112">
    <property type="entry name" value="FAD-bd_8"/>
</dbReference>
<dbReference type="InterPro" id="IPR017927">
    <property type="entry name" value="FAD-bd_FR_type"/>
</dbReference>
<evidence type="ECO:0000256" key="5">
    <source>
        <dbReference type="ARBA" id="ARBA00022982"/>
    </source>
</evidence>
<dbReference type="PROSITE" id="PS51384">
    <property type="entry name" value="FAD_FR"/>
    <property type="match status" value="1"/>
</dbReference>
<dbReference type="InterPro" id="IPR013121">
    <property type="entry name" value="Fe_red_NAD-bd_6"/>
</dbReference>
<dbReference type="Proteomes" id="UP000054266">
    <property type="component" value="Unassembled WGS sequence"/>
</dbReference>
<dbReference type="GO" id="GO:0015677">
    <property type="term" value="P:copper ion import"/>
    <property type="evidence" value="ECO:0007669"/>
    <property type="project" value="TreeGrafter"/>
</dbReference>
<proteinExistence type="inferred from homology"/>
<organism evidence="13 14">
    <name type="scientific">Phialophora macrospora</name>
    <dbReference type="NCBI Taxonomy" id="1851006"/>
    <lineage>
        <taxon>Eukaryota</taxon>
        <taxon>Fungi</taxon>
        <taxon>Dikarya</taxon>
        <taxon>Ascomycota</taxon>
        <taxon>Pezizomycotina</taxon>
        <taxon>Eurotiomycetes</taxon>
        <taxon>Chaetothyriomycetidae</taxon>
        <taxon>Chaetothyriales</taxon>
        <taxon>Herpotrichiellaceae</taxon>
        <taxon>Phialophora</taxon>
    </lineage>
</organism>
<evidence type="ECO:0000313" key="13">
    <source>
        <dbReference type="EMBL" id="KIW70260.1"/>
    </source>
</evidence>
<dbReference type="Pfam" id="PF08030">
    <property type="entry name" value="NAD_binding_6"/>
    <property type="match status" value="1"/>
</dbReference>
<feature type="transmembrane region" description="Helical" evidence="11">
    <location>
        <begin position="374"/>
        <end position="393"/>
    </location>
</feature>
<dbReference type="AlphaFoldDB" id="A0A0D2FUQ9"/>
<dbReference type="Pfam" id="PF01794">
    <property type="entry name" value="Ferric_reduct"/>
    <property type="match status" value="1"/>
</dbReference>
<feature type="region of interest" description="Disordered" evidence="10">
    <location>
        <begin position="94"/>
        <end position="113"/>
    </location>
</feature>
<evidence type="ECO:0000256" key="7">
    <source>
        <dbReference type="ARBA" id="ARBA00023002"/>
    </source>
</evidence>